<name>A0A383AVQ5_9ZZZZ</name>
<accession>A0A383AVQ5</accession>
<feature type="non-terminal residue" evidence="1">
    <location>
        <position position="244"/>
    </location>
</feature>
<gene>
    <name evidence="1" type="ORF">METZ01_LOCUS464598</name>
</gene>
<organism evidence="1">
    <name type="scientific">marine metagenome</name>
    <dbReference type="NCBI Taxonomy" id="408172"/>
    <lineage>
        <taxon>unclassified sequences</taxon>
        <taxon>metagenomes</taxon>
        <taxon>ecological metagenomes</taxon>
    </lineage>
</organism>
<protein>
    <submittedName>
        <fullName evidence="1">Uncharacterized protein</fullName>
    </submittedName>
</protein>
<proteinExistence type="predicted"/>
<dbReference type="EMBL" id="UINC01195264">
    <property type="protein sequence ID" value="SVE11744.1"/>
    <property type="molecule type" value="Genomic_DNA"/>
</dbReference>
<reference evidence="1" key="1">
    <citation type="submission" date="2018-05" db="EMBL/GenBank/DDBJ databases">
        <authorList>
            <person name="Lanie J.A."/>
            <person name="Ng W.-L."/>
            <person name="Kazmierczak K.M."/>
            <person name="Andrzejewski T.M."/>
            <person name="Davidsen T.M."/>
            <person name="Wayne K.J."/>
            <person name="Tettelin H."/>
            <person name="Glass J.I."/>
            <person name="Rusch D."/>
            <person name="Podicherti R."/>
            <person name="Tsui H.-C.T."/>
            <person name="Winkler M.E."/>
        </authorList>
    </citation>
    <scope>NUCLEOTIDE SEQUENCE</scope>
</reference>
<dbReference type="AlphaFoldDB" id="A0A383AVQ5"/>
<evidence type="ECO:0000313" key="1">
    <source>
        <dbReference type="EMBL" id="SVE11744.1"/>
    </source>
</evidence>
<sequence length="244" mass="28079">LFKHHLKGRRYLEKGTTYYYEEVEPVLLRNLGNLEATRPANDAPIPELVANLRRAMEVGADHMNDLHWRAWAGFKASDNKIGPLFSKITGRPEIEAADLVLGLDHMTSRVTKRLIGLAVLVKSDPWLSEVFSTRDYQALFTRGNGFRPALRKFRTRFRSLLKTWGCRNGIGYGSAWKPPDPTWNMQPEIPLDSIGSFARQDPEKQQRDHLKLVEKRKSAIRAVRKKIGRNSDLLKKFEFELIKV</sequence>
<feature type="non-terminal residue" evidence="1">
    <location>
        <position position="1"/>
    </location>
</feature>